<dbReference type="InterPro" id="IPR026893">
    <property type="entry name" value="Tyr/Ser_Pase_IphP-type"/>
</dbReference>
<proteinExistence type="inferred from homology"/>
<organism evidence="2 3">
    <name type="scientific">Lolliginicoccus lacisalsi</name>
    <dbReference type="NCBI Taxonomy" id="2742202"/>
    <lineage>
        <taxon>Bacteria</taxon>
        <taxon>Bacillati</taxon>
        <taxon>Actinomycetota</taxon>
        <taxon>Actinomycetes</taxon>
        <taxon>Mycobacteriales</taxon>
        <taxon>Hoyosellaceae</taxon>
        <taxon>Lolliginicoccus</taxon>
    </lineage>
</organism>
<dbReference type="PANTHER" id="PTHR31126">
    <property type="entry name" value="TYROSINE-PROTEIN PHOSPHATASE"/>
    <property type="match status" value="1"/>
</dbReference>
<evidence type="ECO:0000313" key="3">
    <source>
        <dbReference type="Proteomes" id="UP000642993"/>
    </source>
</evidence>
<comment type="caution">
    <text evidence="2">The sequence shown here is derived from an EMBL/GenBank/DDBJ whole genome shotgun (WGS) entry which is preliminary data.</text>
</comment>
<accession>A0A927JBB8</accession>
<protein>
    <submittedName>
        <fullName evidence="2">Tyrosine-protein phosphatase</fullName>
    </submittedName>
</protein>
<keyword evidence="3" id="KW-1185">Reference proteome</keyword>
<dbReference type="AlphaFoldDB" id="A0A927JBB8"/>
<dbReference type="EMBL" id="JACYWE010000003">
    <property type="protein sequence ID" value="MBD8506139.1"/>
    <property type="molecule type" value="Genomic_DNA"/>
</dbReference>
<name>A0A927JBB8_9ACTN</name>
<evidence type="ECO:0000256" key="1">
    <source>
        <dbReference type="ARBA" id="ARBA00009580"/>
    </source>
</evidence>
<dbReference type="Gene3D" id="3.90.190.10">
    <property type="entry name" value="Protein tyrosine phosphatase superfamily"/>
    <property type="match status" value="1"/>
</dbReference>
<dbReference type="GO" id="GO:0004721">
    <property type="term" value="F:phosphoprotein phosphatase activity"/>
    <property type="evidence" value="ECO:0007669"/>
    <property type="project" value="InterPro"/>
</dbReference>
<dbReference type="SUPFAM" id="SSF52799">
    <property type="entry name" value="(Phosphotyrosine protein) phosphatases II"/>
    <property type="match status" value="1"/>
</dbReference>
<evidence type="ECO:0000313" key="2">
    <source>
        <dbReference type="EMBL" id="MBD8506139.1"/>
    </source>
</evidence>
<dbReference type="PANTHER" id="PTHR31126:SF1">
    <property type="entry name" value="TYROSINE SPECIFIC PROTEIN PHOSPHATASES DOMAIN-CONTAINING PROTEIN"/>
    <property type="match status" value="1"/>
</dbReference>
<comment type="similarity">
    <text evidence="1">Belongs to the protein-tyrosine phosphatase family.</text>
</comment>
<dbReference type="Pfam" id="PF13350">
    <property type="entry name" value="Y_phosphatase3"/>
    <property type="match status" value="1"/>
</dbReference>
<dbReference type="Proteomes" id="UP000642993">
    <property type="component" value="Unassembled WGS sequence"/>
</dbReference>
<dbReference type="InterPro" id="IPR016130">
    <property type="entry name" value="Tyr_Pase_AS"/>
</dbReference>
<gene>
    <name evidence="2" type="ORF">HT102_06550</name>
</gene>
<reference evidence="2" key="1">
    <citation type="submission" date="2020-09" db="EMBL/GenBank/DDBJ databases">
        <title>Hoyosella lacisalsi sp. nov., a halotolerant actinobacterium isolated from soil of Lake Gudzhirganskoe.</title>
        <authorList>
            <person name="Yang Q."/>
            <person name="Guo P.Y."/>
            <person name="Liu S.W."/>
            <person name="Li F.N."/>
            <person name="Sun C.H."/>
        </authorList>
    </citation>
    <scope>NUCLEOTIDE SEQUENCE</scope>
    <source>
        <strain evidence="2">G463</strain>
    </source>
</reference>
<sequence>MSIPNLLDLGAHAASLGLPGRAGLVFRSAQLGGHHGDALAELGVRTVVDLRTASERASMPTSVPDGIEVTVADVFANMQRSTAARFAQALHDPDHAADFLASGKAEKEVASAYQLFITDEGAREAFRETLLAVARSSGPVLFHCTAGKDRTGWAATLLLAIAGLDRDQLLEHYLSVIPATDALFAPIYDAASRHGIAREWLYPVLRVQPSFLGTAWATLDESYGDLATYFSRGLGLDPGEIEVIRGKLLEPR</sequence>
<dbReference type="PROSITE" id="PS00383">
    <property type="entry name" value="TYR_PHOSPHATASE_1"/>
    <property type="match status" value="1"/>
</dbReference>
<dbReference type="InterPro" id="IPR029021">
    <property type="entry name" value="Prot-tyrosine_phosphatase-like"/>
</dbReference>
<dbReference type="RefSeq" id="WP_192038606.1">
    <property type="nucleotide sequence ID" value="NZ_JACYWE010000003.1"/>
</dbReference>